<dbReference type="Pfam" id="PF07009">
    <property type="entry name" value="NusG_II"/>
    <property type="match status" value="1"/>
</dbReference>
<accession>A0A9D1GTB2</accession>
<keyword evidence="1" id="KW-0812">Transmembrane</keyword>
<dbReference type="InterPro" id="IPR038690">
    <property type="entry name" value="NusG_2_sf"/>
</dbReference>
<evidence type="ECO:0000313" key="2">
    <source>
        <dbReference type="EMBL" id="HIT58654.1"/>
    </source>
</evidence>
<evidence type="ECO:0000256" key="1">
    <source>
        <dbReference type="SAM" id="Phobius"/>
    </source>
</evidence>
<keyword evidence="1" id="KW-0472">Membrane</keyword>
<reference evidence="2" key="2">
    <citation type="journal article" date="2021" name="PeerJ">
        <title>Extensive microbial diversity within the chicken gut microbiome revealed by metagenomics and culture.</title>
        <authorList>
            <person name="Gilroy R."/>
            <person name="Ravi A."/>
            <person name="Getino M."/>
            <person name="Pursley I."/>
            <person name="Horton D.L."/>
            <person name="Alikhan N.F."/>
            <person name="Baker D."/>
            <person name="Gharbi K."/>
            <person name="Hall N."/>
            <person name="Watson M."/>
            <person name="Adriaenssens E.M."/>
            <person name="Foster-Nyarko E."/>
            <person name="Jarju S."/>
            <person name="Secka A."/>
            <person name="Antonio M."/>
            <person name="Oren A."/>
            <person name="Chaudhuri R.R."/>
            <person name="La Ragione R."/>
            <person name="Hildebrand F."/>
            <person name="Pallen M.J."/>
        </authorList>
    </citation>
    <scope>NUCLEOTIDE SEQUENCE</scope>
    <source>
        <strain evidence="2">CHK33-4379</strain>
    </source>
</reference>
<dbReference type="EMBL" id="DVLL01000012">
    <property type="protein sequence ID" value="HIT58654.1"/>
    <property type="molecule type" value="Genomic_DNA"/>
</dbReference>
<reference evidence="2" key="1">
    <citation type="submission" date="2020-10" db="EMBL/GenBank/DDBJ databases">
        <authorList>
            <person name="Gilroy R."/>
        </authorList>
    </citation>
    <scope>NUCLEOTIDE SEQUENCE</scope>
    <source>
        <strain evidence="2">CHK33-4379</strain>
    </source>
</reference>
<gene>
    <name evidence="2" type="ORF">IAC39_02930</name>
</gene>
<sequence length="127" mass="13546">MSNETRLKKSDILLIALALIIAVAVFLTIRLGRTDGGYAVVIQDGSEIASYPLNKDISVDIASPDGEGFNRLVISGGYASVSSASCPDKVCVNQGRIKYNGETIVCLPNKLVIMITSDEQPQTDIIS</sequence>
<dbReference type="Gene3D" id="2.60.320.10">
    <property type="entry name" value="N-utilization substance G protein NusG, insert domain"/>
    <property type="match status" value="1"/>
</dbReference>
<organism evidence="2 3">
    <name type="scientific">Candidatus Faeciplasma pullistercoris</name>
    <dbReference type="NCBI Taxonomy" id="2840800"/>
    <lineage>
        <taxon>Bacteria</taxon>
        <taxon>Bacillati</taxon>
        <taxon>Bacillota</taxon>
        <taxon>Clostridia</taxon>
        <taxon>Eubacteriales</taxon>
        <taxon>Oscillospiraceae</taxon>
        <taxon>Oscillospiraceae incertae sedis</taxon>
        <taxon>Candidatus Faeciplasma</taxon>
    </lineage>
</organism>
<evidence type="ECO:0000313" key="3">
    <source>
        <dbReference type="Proteomes" id="UP000824136"/>
    </source>
</evidence>
<name>A0A9D1GTB2_9FIRM</name>
<dbReference type="CDD" id="cd09911">
    <property type="entry name" value="Lin0431_like"/>
    <property type="match status" value="1"/>
</dbReference>
<keyword evidence="1" id="KW-1133">Transmembrane helix</keyword>
<comment type="caution">
    <text evidence="2">The sequence shown here is derived from an EMBL/GenBank/DDBJ whole genome shotgun (WGS) entry which is preliminary data.</text>
</comment>
<dbReference type="AlphaFoldDB" id="A0A9D1GTB2"/>
<proteinExistence type="predicted"/>
<dbReference type="Proteomes" id="UP000824136">
    <property type="component" value="Unassembled WGS sequence"/>
</dbReference>
<protein>
    <submittedName>
        <fullName evidence="2">NusG domain II-containing protein</fullName>
    </submittedName>
</protein>
<feature type="transmembrane region" description="Helical" evidence="1">
    <location>
        <begin position="12"/>
        <end position="32"/>
    </location>
</feature>